<organism evidence="1 2">
    <name type="scientific">Panicum virgatum</name>
    <name type="common">Blackwell switchgrass</name>
    <dbReference type="NCBI Taxonomy" id="38727"/>
    <lineage>
        <taxon>Eukaryota</taxon>
        <taxon>Viridiplantae</taxon>
        <taxon>Streptophyta</taxon>
        <taxon>Embryophyta</taxon>
        <taxon>Tracheophyta</taxon>
        <taxon>Spermatophyta</taxon>
        <taxon>Magnoliopsida</taxon>
        <taxon>Liliopsida</taxon>
        <taxon>Poales</taxon>
        <taxon>Poaceae</taxon>
        <taxon>PACMAD clade</taxon>
        <taxon>Panicoideae</taxon>
        <taxon>Panicodae</taxon>
        <taxon>Paniceae</taxon>
        <taxon>Panicinae</taxon>
        <taxon>Panicum</taxon>
        <taxon>Panicum sect. Hiantes</taxon>
    </lineage>
</organism>
<keyword evidence="2" id="KW-1185">Reference proteome</keyword>
<dbReference type="Proteomes" id="UP000823388">
    <property type="component" value="Chromosome 7K"/>
</dbReference>
<comment type="caution">
    <text evidence="1">The sequence shown here is derived from an EMBL/GenBank/DDBJ whole genome shotgun (WGS) entry which is preliminary data.</text>
</comment>
<dbReference type="AlphaFoldDB" id="A0A8T0QFG1"/>
<evidence type="ECO:0000313" key="1">
    <source>
        <dbReference type="EMBL" id="KAG2572780.1"/>
    </source>
</evidence>
<gene>
    <name evidence="1" type="ORF">PVAP13_7KG201710</name>
</gene>
<reference evidence="1" key="1">
    <citation type="submission" date="2020-05" db="EMBL/GenBank/DDBJ databases">
        <title>WGS assembly of Panicum virgatum.</title>
        <authorList>
            <person name="Lovell J.T."/>
            <person name="Jenkins J."/>
            <person name="Shu S."/>
            <person name="Juenger T.E."/>
            <person name="Schmutz J."/>
        </authorList>
    </citation>
    <scope>NUCLEOTIDE SEQUENCE</scope>
    <source>
        <strain evidence="1">AP13</strain>
    </source>
</reference>
<protein>
    <submittedName>
        <fullName evidence="1">Uncharacterized protein</fullName>
    </submittedName>
</protein>
<name>A0A8T0QFG1_PANVG</name>
<sequence length="46" mass="5265">MQKNVRRSQDASILWCSTLIKICLNIADLSPTRNVIETVLHVINEK</sequence>
<proteinExistence type="predicted"/>
<accession>A0A8T0QFG1</accession>
<evidence type="ECO:0000313" key="2">
    <source>
        <dbReference type="Proteomes" id="UP000823388"/>
    </source>
</evidence>
<dbReference type="EMBL" id="CM029049">
    <property type="protein sequence ID" value="KAG2572780.1"/>
    <property type="molecule type" value="Genomic_DNA"/>
</dbReference>